<comment type="caution">
    <text evidence="1">The sequence shown here is derived from an EMBL/GenBank/DDBJ whole genome shotgun (WGS) entry which is preliminary data.</text>
</comment>
<evidence type="ECO:0000313" key="1">
    <source>
        <dbReference type="EMBL" id="GAA5501140.1"/>
    </source>
</evidence>
<sequence length="259" mass="29465">MIMDLPLVSPDLLHLLAELTPLWENRLMPRRSALLRETFSLRERLLACALPRLKRCPARVARAGASKPNPYRGLLGPVELVRLSNATNRRVYLALPLLEQVKVDFEAIQLRLKTSEARLSEEVNLSLPSGLGLPQAKWILGALQKLYRFEVGQPASELASPFYGQLLHEFYGWQMQASAHPQAVVMDLHANWIKVGSQFEDADVLGAEASGVRLKLLELIHTHQVVKRATPAQQAEWEQHLLRRMMQLVFETRRPQHEK</sequence>
<gene>
    <name evidence="1" type="ORF">Dxin01_00871</name>
</gene>
<dbReference type="EMBL" id="BAABRN010000006">
    <property type="protein sequence ID" value="GAA5501140.1"/>
    <property type="molecule type" value="Genomic_DNA"/>
</dbReference>
<keyword evidence="2" id="KW-1185">Reference proteome</keyword>
<name>A0ABP9VAE7_9DEIO</name>
<dbReference type="Proteomes" id="UP001458946">
    <property type="component" value="Unassembled WGS sequence"/>
</dbReference>
<accession>A0ABP9VAE7</accession>
<protein>
    <submittedName>
        <fullName evidence="1">Uncharacterized protein</fullName>
    </submittedName>
</protein>
<organism evidence="1 2">
    <name type="scientific">Deinococcus xinjiangensis</name>
    <dbReference type="NCBI Taxonomy" id="457454"/>
    <lineage>
        <taxon>Bacteria</taxon>
        <taxon>Thermotogati</taxon>
        <taxon>Deinococcota</taxon>
        <taxon>Deinococci</taxon>
        <taxon>Deinococcales</taxon>
        <taxon>Deinococcaceae</taxon>
        <taxon>Deinococcus</taxon>
    </lineage>
</organism>
<reference evidence="1 2" key="1">
    <citation type="submission" date="2024-02" db="EMBL/GenBank/DDBJ databases">
        <title>Deinococcus xinjiangensis NBRC 107630.</title>
        <authorList>
            <person name="Ichikawa N."/>
            <person name="Katano-Makiyama Y."/>
            <person name="Hidaka K."/>
        </authorList>
    </citation>
    <scope>NUCLEOTIDE SEQUENCE [LARGE SCALE GENOMIC DNA]</scope>
    <source>
        <strain evidence="1 2">NBRC 107630</strain>
    </source>
</reference>
<evidence type="ECO:0000313" key="2">
    <source>
        <dbReference type="Proteomes" id="UP001458946"/>
    </source>
</evidence>
<proteinExistence type="predicted"/>